<evidence type="ECO:0000313" key="3">
    <source>
        <dbReference type="Proteomes" id="UP000054342"/>
    </source>
</evidence>
<keyword evidence="3" id="KW-1185">Reference proteome</keyword>
<evidence type="ECO:0000256" key="1">
    <source>
        <dbReference type="SAM" id="MobiDB-lite"/>
    </source>
</evidence>
<feature type="region of interest" description="Disordered" evidence="1">
    <location>
        <begin position="108"/>
        <end position="137"/>
    </location>
</feature>
<gene>
    <name evidence="2" type="ORF">PV05_04359</name>
</gene>
<dbReference type="RefSeq" id="XP_013316212.1">
    <property type="nucleotide sequence ID" value="XM_013460758.1"/>
</dbReference>
<dbReference type="EMBL" id="KN847319">
    <property type="protein sequence ID" value="KIW55628.1"/>
    <property type="molecule type" value="Genomic_DNA"/>
</dbReference>
<dbReference type="GeneID" id="25326267"/>
<accession>A0A0D2EJN3</accession>
<organism evidence="2 3">
    <name type="scientific">Exophiala xenobiotica</name>
    <dbReference type="NCBI Taxonomy" id="348802"/>
    <lineage>
        <taxon>Eukaryota</taxon>
        <taxon>Fungi</taxon>
        <taxon>Dikarya</taxon>
        <taxon>Ascomycota</taxon>
        <taxon>Pezizomycotina</taxon>
        <taxon>Eurotiomycetes</taxon>
        <taxon>Chaetothyriomycetidae</taxon>
        <taxon>Chaetothyriales</taxon>
        <taxon>Herpotrichiellaceae</taxon>
        <taxon>Exophiala</taxon>
    </lineage>
</organism>
<name>A0A0D2EJN3_9EURO</name>
<dbReference type="HOGENOM" id="CLU_1643726_0_0_1"/>
<protein>
    <submittedName>
        <fullName evidence="2">Uncharacterized protein</fullName>
    </submittedName>
</protein>
<sequence>MYVAGKAMAEVISDFIAITSDAYISYPSEEIKAVRKRILAELENYLHHITENQPTGSVSCSEKDADARVKAMVVEEQMHSKLKEMSESLEETKRKLEQSLIASRNAQQFTKNVSKLSTPPPGLLAQREKRKRDYEDLDRQFNDIEQLRKKWKSTRATAEPK</sequence>
<dbReference type="AlphaFoldDB" id="A0A0D2EJN3"/>
<proteinExistence type="predicted"/>
<dbReference type="Proteomes" id="UP000054342">
    <property type="component" value="Unassembled WGS sequence"/>
</dbReference>
<evidence type="ECO:0000313" key="2">
    <source>
        <dbReference type="EMBL" id="KIW55628.1"/>
    </source>
</evidence>
<feature type="compositionally biased region" description="Polar residues" evidence="1">
    <location>
        <begin position="108"/>
        <end position="117"/>
    </location>
</feature>
<reference evidence="2 3" key="1">
    <citation type="submission" date="2015-01" db="EMBL/GenBank/DDBJ databases">
        <title>The Genome Sequence of Exophiala xenobiotica CBS118157.</title>
        <authorList>
            <consortium name="The Broad Institute Genomics Platform"/>
            <person name="Cuomo C."/>
            <person name="de Hoog S."/>
            <person name="Gorbushina A."/>
            <person name="Stielow B."/>
            <person name="Teixiera M."/>
            <person name="Abouelleil A."/>
            <person name="Chapman S.B."/>
            <person name="Priest M."/>
            <person name="Young S.K."/>
            <person name="Wortman J."/>
            <person name="Nusbaum C."/>
            <person name="Birren B."/>
        </authorList>
    </citation>
    <scope>NUCLEOTIDE SEQUENCE [LARGE SCALE GENOMIC DNA]</scope>
    <source>
        <strain evidence="2 3">CBS 118157</strain>
    </source>
</reference>